<keyword evidence="3" id="KW-1185">Reference proteome</keyword>
<dbReference type="EMBL" id="JAHUTI010091526">
    <property type="protein sequence ID" value="MED6262099.1"/>
    <property type="molecule type" value="Genomic_DNA"/>
</dbReference>
<accession>A0ABU7CHK6</accession>
<keyword evidence="1" id="KW-0732">Signal</keyword>
<name>A0ABU7CHK6_9TELE</name>
<evidence type="ECO:0008006" key="4">
    <source>
        <dbReference type="Google" id="ProtNLM"/>
    </source>
</evidence>
<proteinExistence type="predicted"/>
<evidence type="ECO:0000313" key="3">
    <source>
        <dbReference type="Proteomes" id="UP001345963"/>
    </source>
</evidence>
<evidence type="ECO:0000313" key="2">
    <source>
        <dbReference type="EMBL" id="MED6262099.1"/>
    </source>
</evidence>
<dbReference type="Proteomes" id="UP001345963">
    <property type="component" value="Unassembled WGS sequence"/>
</dbReference>
<organism evidence="2 3">
    <name type="scientific">Ataeniobius toweri</name>
    <dbReference type="NCBI Taxonomy" id="208326"/>
    <lineage>
        <taxon>Eukaryota</taxon>
        <taxon>Metazoa</taxon>
        <taxon>Chordata</taxon>
        <taxon>Craniata</taxon>
        <taxon>Vertebrata</taxon>
        <taxon>Euteleostomi</taxon>
        <taxon>Actinopterygii</taxon>
        <taxon>Neopterygii</taxon>
        <taxon>Teleostei</taxon>
        <taxon>Neoteleostei</taxon>
        <taxon>Acanthomorphata</taxon>
        <taxon>Ovalentaria</taxon>
        <taxon>Atherinomorphae</taxon>
        <taxon>Cyprinodontiformes</taxon>
        <taxon>Goodeidae</taxon>
        <taxon>Ataeniobius</taxon>
    </lineage>
</organism>
<gene>
    <name evidence="2" type="ORF">ATANTOWER_014468</name>
</gene>
<sequence length="110" mass="12214">MFFPGLQVLLFLLTAAETFEVSLRTHPAFGSPVSEHLHLFMSCVLSLLDVHLQCSFRNALWPPATIYKVLPNSCFCQHGKSRGWFASSVRGAVVCNCAAIVDTSKPFLRE</sequence>
<reference evidence="2 3" key="1">
    <citation type="submission" date="2021-07" db="EMBL/GenBank/DDBJ databases">
        <authorList>
            <person name="Palmer J.M."/>
        </authorList>
    </citation>
    <scope>NUCLEOTIDE SEQUENCE [LARGE SCALE GENOMIC DNA]</scope>
    <source>
        <strain evidence="2 3">AT_MEX2019</strain>
        <tissue evidence="2">Muscle</tissue>
    </source>
</reference>
<feature type="signal peptide" evidence="1">
    <location>
        <begin position="1"/>
        <end position="18"/>
    </location>
</feature>
<comment type="caution">
    <text evidence="2">The sequence shown here is derived from an EMBL/GenBank/DDBJ whole genome shotgun (WGS) entry which is preliminary data.</text>
</comment>
<evidence type="ECO:0000256" key="1">
    <source>
        <dbReference type="SAM" id="SignalP"/>
    </source>
</evidence>
<protein>
    <recommendedName>
        <fullName evidence="4">Secreted protein</fullName>
    </recommendedName>
</protein>
<feature type="chain" id="PRO_5046394479" description="Secreted protein" evidence="1">
    <location>
        <begin position="19"/>
        <end position="110"/>
    </location>
</feature>